<evidence type="ECO:0000313" key="3">
    <source>
        <dbReference type="EMBL" id="PRP79147.1"/>
    </source>
</evidence>
<keyword evidence="2" id="KW-0812">Transmembrane</keyword>
<accession>A0A2P6N5C6</accession>
<feature type="compositionally biased region" description="Basic and acidic residues" evidence="1">
    <location>
        <begin position="1"/>
        <end position="19"/>
    </location>
</feature>
<keyword evidence="4" id="KW-1185">Reference proteome</keyword>
<dbReference type="PANTHER" id="PTHR34078">
    <property type="entry name" value="EXPRESSED PROTEIN"/>
    <property type="match status" value="1"/>
</dbReference>
<evidence type="ECO:0000313" key="4">
    <source>
        <dbReference type="Proteomes" id="UP000241769"/>
    </source>
</evidence>
<sequence>MSSPPIDREDGKFNAEHISPRSSPVVRKKKINIPQLGANHLKRLFKGNKREDKNPLLESNTLLERIDGDTAGDIEDDLDEERIRALPTSKYQKEMDFLQNQRETQEVYMLSKRGTKKERHGAIGGIIKTFGEYTVTASEIKSVYPPEHMRLISSIPEGFGTVPPPDDDGIEEEVFSACSLFLLGFFCVVPWFFGALYIKSQNAAARIAGIVSLLLGFLVGIVMVIVFIFD</sequence>
<dbReference type="InParanoid" id="A0A2P6N5C6"/>
<gene>
    <name evidence="3" type="ORF">PROFUN_13097</name>
</gene>
<name>A0A2P6N5C6_9EUKA</name>
<proteinExistence type="predicted"/>
<keyword evidence="2" id="KW-1133">Transmembrane helix</keyword>
<feature type="region of interest" description="Disordered" evidence="1">
    <location>
        <begin position="1"/>
        <end position="25"/>
    </location>
</feature>
<evidence type="ECO:0000256" key="1">
    <source>
        <dbReference type="SAM" id="MobiDB-lite"/>
    </source>
</evidence>
<dbReference type="AlphaFoldDB" id="A0A2P6N5C6"/>
<dbReference type="Proteomes" id="UP000241769">
    <property type="component" value="Unassembled WGS sequence"/>
</dbReference>
<dbReference type="EMBL" id="MDYQ01000195">
    <property type="protein sequence ID" value="PRP79147.1"/>
    <property type="molecule type" value="Genomic_DNA"/>
</dbReference>
<comment type="caution">
    <text evidence="3">The sequence shown here is derived from an EMBL/GenBank/DDBJ whole genome shotgun (WGS) entry which is preliminary data.</text>
</comment>
<organism evidence="3 4">
    <name type="scientific">Planoprotostelium fungivorum</name>
    <dbReference type="NCBI Taxonomy" id="1890364"/>
    <lineage>
        <taxon>Eukaryota</taxon>
        <taxon>Amoebozoa</taxon>
        <taxon>Evosea</taxon>
        <taxon>Variosea</taxon>
        <taxon>Cavosteliida</taxon>
        <taxon>Cavosteliaceae</taxon>
        <taxon>Planoprotostelium</taxon>
    </lineage>
</organism>
<feature type="transmembrane region" description="Helical" evidence="2">
    <location>
        <begin position="210"/>
        <end position="229"/>
    </location>
</feature>
<evidence type="ECO:0000256" key="2">
    <source>
        <dbReference type="SAM" id="Phobius"/>
    </source>
</evidence>
<protein>
    <recommendedName>
        <fullName evidence="5">Transmembrane protein</fullName>
    </recommendedName>
</protein>
<feature type="transmembrane region" description="Helical" evidence="2">
    <location>
        <begin position="174"/>
        <end position="198"/>
    </location>
</feature>
<evidence type="ECO:0008006" key="5">
    <source>
        <dbReference type="Google" id="ProtNLM"/>
    </source>
</evidence>
<reference evidence="3 4" key="1">
    <citation type="journal article" date="2018" name="Genome Biol. Evol.">
        <title>Multiple Roots of Fruiting Body Formation in Amoebozoa.</title>
        <authorList>
            <person name="Hillmann F."/>
            <person name="Forbes G."/>
            <person name="Novohradska S."/>
            <person name="Ferling I."/>
            <person name="Riege K."/>
            <person name="Groth M."/>
            <person name="Westermann M."/>
            <person name="Marz M."/>
            <person name="Spaller T."/>
            <person name="Winckler T."/>
            <person name="Schaap P."/>
            <person name="Glockner G."/>
        </authorList>
    </citation>
    <scope>NUCLEOTIDE SEQUENCE [LARGE SCALE GENOMIC DNA]</scope>
    <source>
        <strain evidence="3 4">Jena</strain>
    </source>
</reference>
<keyword evidence="2" id="KW-0472">Membrane</keyword>
<dbReference type="PANTHER" id="PTHR34078:SF3">
    <property type="entry name" value="TRANSMEMBRANE PROTEIN"/>
    <property type="match status" value="1"/>
</dbReference>